<keyword evidence="4" id="KW-1185">Reference proteome</keyword>
<accession>A0A369JAC1</accession>
<dbReference type="OrthoDB" id="9971254at2759"/>
<evidence type="ECO:0000259" key="2">
    <source>
        <dbReference type="Pfam" id="PF18885"/>
    </source>
</evidence>
<evidence type="ECO:0000313" key="4">
    <source>
        <dbReference type="Proteomes" id="UP000076154"/>
    </source>
</evidence>
<reference evidence="3" key="1">
    <citation type="submission" date="2018-04" db="EMBL/GenBank/DDBJ databases">
        <title>Whole genome sequencing of Hypsizygus marmoreus.</title>
        <authorList>
            <person name="Choi I.-G."/>
            <person name="Min B."/>
            <person name="Kim J.-G."/>
            <person name="Kim S."/>
            <person name="Oh Y.-L."/>
            <person name="Kong W.-S."/>
            <person name="Park H."/>
            <person name="Jeong J."/>
            <person name="Song E.-S."/>
        </authorList>
    </citation>
    <scope>NUCLEOTIDE SEQUENCE [LARGE SCALE GENOMIC DNA]</scope>
    <source>
        <strain evidence="3">51987-8</strain>
    </source>
</reference>
<dbReference type="AlphaFoldDB" id="A0A369JAC1"/>
<name>A0A369JAC1_HYPMA</name>
<protein>
    <recommendedName>
        <fullName evidence="2">DUF5648 domain-containing protein</fullName>
    </recommendedName>
</protein>
<dbReference type="Pfam" id="PF18885">
    <property type="entry name" value="DUF5648"/>
    <property type="match status" value="1"/>
</dbReference>
<dbReference type="EMBL" id="LUEZ02000085">
    <property type="protein sequence ID" value="RDB19011.1"/>
    <property type="molecule type" value="Genomic_DNA"/>
</dbReference>
<evidence type="ECO:0000313" key="3">
    <source>
        <dbReference type="EMBL" id="RDB19011.1"/>
    </source>
</evidence>
<feature type="signal peptide" evidence="1">
    <location>
        <begin position="1"/>
        <end position="18"/>
    </location>
</feature>
<comment type="caution">
    <text evidence="3">The sequence shown here is derived from an EMBL/GenBank/DDBJ whole genome shotgun (WGS) entry which is preliminary data.</text>
</comment>
<dbReference type="InterPro" id="IPR043708">
    <property type="entry name" value="DUF5648"/>
</dbReference>
<keyword evidence="1" id="KW-0732">Signal</keyword>
<dbReference type="Proteomes" id="UP000076154">
    <property type="component" value="Unassembled WGS sequence"/>
</dbReference>
<gene>
    <name evidence="3" type="ORF">Hypma_014368</name>
</gene>
<evidence type="ECO:0000256" key="1">
    <source>
        <dbReference type="SAM" id="SignalP"/>
    </source>
</evidence>
<feature type="domain" description="DUF5648" evidence="2">
    <location>
        <begin position="53"/>
        <end position="189"/>
    </location>
</feature>
<dbReference type="InParanoid" id="A0A369JAC1"/>
<feature type="chain" id="PRO_5016562642" description="DUF5648 domain-containing protein" evidence="1">
    <location>
        <begin position="19"/>
        <end position="192"/>
    </location>
</feature>
<organism evidence="3 4">
    <name type="scientific">Hypsizygus marmoreus</name>
    <name type="common">White beech mushroom</name>
    <name type="synonym">Agaricus marmoreus</name>
    <dbReference type="NCBI Taxonomy" id="39966"/>
    <lineage>
        <taxon>Eukaryota</taxon>
        <taxon>Fungi</taxon>
        <taxon>Dikarya</taxon>
        <taxon>Basidiomycota</taxon>
        <taxon>Agaricomycotina</taxon>
        <taxon>Agaricomycetes</taxon>
        <taxon>Agaricomycetidae</taxon>
        <taxon>Agaricales</taxon>
        <taxon>Tricholomatineae</taxon>
        <taxon>Lyophyllaceae</taxon>
        <taxon>Hypsizygus</taxon>
    </lineage>
</organism>
<sequence>MKFTISLITAALVSIVHASAVSLPQVDAADSAEVRLGYAWQAKACGDPRTAVPLYRAWNGQSADHFYTTNADEVQNAVTRLGYTAEGITGYVFSKKQPATVPLYRLWQGSVSDHFYTTSAPERDNAISRLGYVSEGVVGWVYPNTKCGLLALYRSYNGPGTDHFYTMSAAEKDNAVNGGWTYEGVAGYIFPY</sequence>
<proteinExistence type="predicted"/>